<evidence type="ECO:0000313" key="6">
    <source>
        <dbReference type="Proteomes" id="UP000036367"/>
    </source>
</evidence>
<accession>A0A0J1BKV8</accession>
<dbReference type="Pfam" id="PF07583">
    <property type="entry name" value="PSCyt2"/>
    <property type="match status" value="1"/>
</dbReference>
<gene>
    <name evidence="5" type="ORF">RISK_000967</name>
</gene>
<dbReference type="PROSITE" id="PS51257">
    <property type="entry name" value="PROKAR_LIPOPROTEIN"/>
    <property type="match status" value="1"/>
</dbReference>
<dbReference type="InterPro" id="IPR022655">
    <property type="entry name" value="DUF1553"/>
</dbReference>
<dbReference type="Pfam" id="PF07635">
    <property type="entry name" value="PSCyt1"/>
    <property type="match status" value="1"/>
</dbReference>
<evidence type="ECO:0000313" key="5">
    <source>
        <dbReference type="EMBL" id="KLU07166.1"/>
    </source>
</evidence>
<organism evidence="5 6">
    <name type="scientific">Rhodopirellula islandica</name>
    <dbReference type="NCBI Taxonomy" id="595434"/>
    <lineage>
        <taxon>Bacteria</taxon>
        <taxon>Pseudomonadati</taxon>
        <taxon>Planctomycetota</taxon>
        <taxon>Planctomycetia</taxon>
        <taxon>Pirellulales</taxon>
        <taxon>Pirellulaceae</taxon>
        <taxon>Rhodopirellula</taxon>
    </lineage>
</organism>
<feature type="domain" description="DUF1553" evidence="3">
    <location>
        <begin position="649"/>
        <end position="907"/>
    </location>
</feature>
<dbReference type="InterPro" id="IPR011444">
    <property type="entry name" value="DUF1549"/>
</dbReference>
<dbReference type="Proteomes" id="UP000036367">
    <property type="component" value="Unassembled WGS sequence"/>
</dbReference>
<dbReference type="SUPFAM" id="SSF46626">
    <property type="entry name" value="Cytochrome c"/>
    <property type="match status" value="1"/>
</dbReference>
<dbReference type="STRING" id="595434.RISK_000967"/>
<dbReference type="PANTHER" id="PTHR35889">
    <property type="entry name" value="CYCLOINULO-OLIGOSACCHARIDE FRUCTANOTRANSFERASE-RELATED"/>
    <property type="match status" value="1"/>
</dbReference>
<evidence type="ECO:0000259" key="2">
    <source>
        <dbReference type="Pfam" id="PF07583"/>
    </source>
</evidence>
<keyword evidence="6" id="KW-1185">Reference proteome</keyword>
<name>A0A0J1BKV8_RHOIS</name>
<feature type="domain" description="Cytochrome C Planctomycete-type" evidence="4">
    <location>
        <begin position="42"/>
        <end position="101"/>
    </location>
</feature>
<reference evidence="5" key="1">
    <citation type="submission" date="2015-05" db="EMBL/GenBank/DDBJ databases">
        <title>Permanent draft genome of Rhodopirellula islandicus K833.</title>
        <authorList>
            <person name="Kizina J."/>
            <person name="Richter M."/>
            <person name="Glockner F.O."/>
            <person name="Harder J."/>
        </authorList>
    </citation>
    <scope>NUCLEOTIDE SEQUENCE [LARGE SCALE GENOMIC DNA]</scope>
    <source>
        <strain evidence="5">K833</strain>
    </source>
</reference>
<feature type="signal peptide" evidence="1">
    <location>
        <begin position="1"/>
        <end position="25"/>
    </location>
</feature>
<sequence>MQSKRLAAPLSLLILAACMVNVGVAEKVDYENDIAPILEDRCIYCHGEDEQESGLRLDSRPHMLRGGDSGLPALVPGHPEKSYVMNVIQHLDEDMAMPPDDDQLAAEEIELISRWISEGAVWPGQMDAVLKLESDHWAFQPVVRPEIPVIPETNDRAKTETQQPVDAFLRSRLAEEGLDYSDPAEPRWLIRRLAIVLTGLPPTPEESETFVRDFSAQGDVAYEQAVDRLLQSPHFGERWAQHWLDVIRWSETNGSEANLYRKNAWVYRDYVVRSFNEDKPYDQFVQEQIAGDSMGAGEATGYLVAGPHVPAATVGREPTAIRQARADRMDEIMQTVGASVMGVTVGCARCHNHKFDPVTIQDYYSMTAVFQDVEFGSRHPEFSEDHPLRKRGKELWQQIQTQREKLRDDGGWEEDWGAYRELHFPATTTTAVRIRFKTPNLGLDELEVLGPHGLNRNLADAREGTRVTGFPEEGTDGRNPIERINDGEFGTMAWRTKLDAKDEERPWVQFDFQGPQTINRLRLSNNREYFYDTDYLNKKPFLPKYQFDMDIMQEDGTWQPWTGTWAVGEKLLKKNPERKQIIADIQGLIDQLSEEGPQPSFVGRFVEPVETRVLLRGSPESPHDEVMPAAPEIFAGDLGLDSTAPGPKRRREFAKWLTSPDNPLTARVMVNRVWHHVFGSGIVPTTSDFGRAGAPPTHPELLDWLADEFISPADGETPAWSVKPLLRMLVMSSAFRQSSLPNEQGLQQDAGSALLWRFPPRRMEAEVIRDSILMASGSIDLRIGGRSYRIHNEKATYAQWEVVNNHGSETWRRMLYQERMRRVDDQIFTAFDFPDCGQVRAKRPVSTTPLQALNLMNSDFVLEQSDRIAERALLESNDDLDLAIDRCFELLLGRSSTEFERSACRNMARDGELALVCRALINSNELAFLP</sequence>
<dbReference type="PATRIC" id="fig|595434.4.peg.927"/>
<dbReference type="PANTHER" id="PTHR35889:SF3">
    <property type="entry name" value="F-BOX DOMAIN-CONTAINING PROTEIN"/>
    <property type="match status" value="1"/>
</dbReference>
<dbReference type="GO" id="GO:0009055">
    <property type="term" value="F:electron transfer activity"/>
    <property type="evidence" value="ECO:0007669"/>
    <property type="project" value="InterPro"/>
</dbReference>
<feature type="chain" id="PRO_5005248133" description="Transmembrane protein" evidence="1">
    <location>
        <begin position="26"/>
        <end position="930"/>
    </location>
</feature>
<evidence type="ECO:0000256" key="1">
    <source>
        <dbReference type="SAM" id="SignalP"/>
    </source>
</evidence>
<protein>
    <recommendedName>
        <fullName evidence="7">Transmembrane protein</fullName>
    </recommendedName>
</protein>
<proteinExistence type="predicted"/>
<comment type="caution">
    <text evidence="5">The sequence shown here is derived from an EMBL/GenBank/DDBJ whole genome shotgun (WGS) entry which is preliminary data.</text>
</comment>
<dbReference type="InterPro" id="IPR036909">
    <property type="entry name" value="Cyt_c-like_dom_sf"/>
</dbReference>
<feature type="domain" description="DUF1549" evidence="2">
    <location>
        <begin position="164"/>
        <end position="374"/>
    </location>
</feature>
<dbReference type="EMBL" id="LECT01000007">
    <property type="protein sequence ID" value="KLU07166.1"/>
    <property type="molecule type" value="Genomic_DNA"/>
</dbReference>
<evidence type="ECO:0008006" key="7">
    <source>
        <dbReference type="Google" id="ProtNLM"/>
    </source>
</evidence>
<dbReference type="Pfam" id="PF07587">
    <property type="entry name" value="PSD1"/>
    <property type="match status" value="1"/>
</dbReference>
<evidence type="ECO:0000259" key="3">
    <source>
        <dbReference type="Pfam" id="PF07587"/>
    </source>
</evidence>
<evidence type="ECO:0000259" key="4">
    <source>
        <dbReference type="Pfam" id="PF07635"/>
    </source>
</evidence>
<dbReference type="Gene3D" id="2.60.120.260">
    <property type="entry name" value="Galactose-binding domain-like"/>
    <property type="match status" value="1"/>
</dbReference>
<dbReference type="GO" id="GO:0020037">
    <property type="term" value="F:heme binding"/>
    <property type="evidence" value="ECO:0007669"/>
    <property type="project" value="InterPro"/>
</dbReference>
<dbReference type="AlphaFoldDB" id="A0A0J1BKV8"/>
<dbReference type="InterPro" id="IPR011429">
    <property type="entry name" value="Cyt_c_Planctomycete-type"/>
</dbReference>
<keyword evidence="1" id="KW-0732">Signal</keyword>